<feature type="domain" description="Heme-binding protein Shr-like Hb-interacting" evidence="3">
    <location>
        <begin position="663"/>
        <end position="728"/>
    </location>
</feature>
<feature type="domain" description="Heme-binding protein Shr-like Hb-interacting" evidence="3">
    <location>
        <begin position="345"/>
        <end position="409"/>
    </location>
</feature>
<feature type="domain" description="Heme-binding protein Shr-like Hb-interacting" evidence="3">
    <location>
        <begin position="895"/>
        <end position="950"/>
    </location>
</feature>
<dbReference type="Pfam" id="PF07550">
    <property type="entry name" value="Shr-like_HID"/>
    <property type="match status" value="7"/>
</dbReference>
<protein>
    <recommendedName>
        <fullName evidence="3">Heme-binding protein Shr-like Hb-interacting domain-containing protein</fullName>
    </recommendedName>
</protein>
<feature type="chain" id="PRO_5001970649" description="Heme-binding protein Shr-like Hb-interacting domain-containing protein" evidence="2">
    <location>
        <begin position="26"/>
        <end position="952"/>
    </location>
</feature>
<dbReference type="InterPro" id="IPR011432">
    <property type="entry name" value="Shr-like_HID"/>
</dbReference>
<evidence type="ECO:0000256" key="1">
    <source>
        <dbReference type="SAM" id="MobiDB-lite"/>
    </source>
</evidence>
<evidence type="ECO:0000313" key="4">
    <source>
        <dbReference type="EMBL" id="KGN00216.1"/>
    </source>
</evidence>
<dbReference type="RefSeq" id="WP_039257799.1">
    <property type="nucleotide sequence ID" value="NZ_JDRY01000023.1"/>
</dbReference>
<feature type="signal peptide" evidence="2">
    <location>
        <begin position="1"/>
        <end position="25"/>
    </location>
</feature>
<evidence type="ECO:0000313" key="5">
    <source>
        <dbReference type="Proteomes" id="UP000030014"/>
    </source>
</evidence>
<feature type="region of interest" description="Disordered" evidence="1">
    <location>
        <begin position="734"/>
        <end position="754"/>
    </location>
</feature>
<name>A0A0A0IKZ1_CLOBO</name>
<dbReference type="EMBL" id="JDRY01000023">
    <property type="protein sequence ID" value="KGN00216.1"/>
    <property type="molecule type" value="Genomic_DNA"/>
</dbReference>
<dbReference type="Proteomes" id="UP000030014">
    <property type="component" value="Unassembled WGS sequence"/>
</dbReference>
<sequence length="952" mass="106768">MSKKTRLLIALVAGLISCNVTTVFAAPTDIYGYKKLAIWDFHENFYDKNGNLRITPGTTVFDTHGQFQSKDKYVKKSSKREVNEPLVIKRHRKVDLMSSASHHSSGGSSSHKPSGGSDVVSGASNFIGADVVYDFDMLSNAVILKNLGVEDDNINKIINNWNTTTRTAITERGMDFGTGLGVDYDSYINKATEAYMNGRDLTFEEFAKNNKSKTRNLPYKAKYILEDGTYGNQMVISEINALIAPNIQVNNDENIIGKDLVLKFDNDEKWANAILDVQVGESLLNNNTHKISRNKLKIYKDKIVIPASKLSVGENVFKIHANGYRTVTLKQNIVKGKVIPKLADKYYVNNNVEIDNLSQEYLTSIKNIVFNGKVLKNGQWFINTQSKKLILDKSLFKDSGYYKVTIDTDKKFEVQLLNIEVKNANDQIISEDDHSTSKEKIVPILIANDVQQGEKDIQIEFKSNKEWEKSVYKIQKIDLAPGLYKDLEFKVSSGTISVKQNSNSFLKNNIYQLRIFAKGYEPADVYVNLYKIHPEITLECVPTIGKVFKLGMSRGTFDYDWIDNIKEVYMDGKLLTQDNQYLKAIERLEIKPSAVISSGKHRIIIKSIGFNDVVKDVVYFNEDGTRPNVTIPSAKKEVALKEVPENVSTNVKDVKIGGSLIINNANYGDYKVKSIILNGAKLKENKDFITSILGNVLISENVLNKVGQSSIVLQAHDYKDKEIKIEVKAIQETKSTPQVNTKPQKDNTINDDSNKKLKKVSSDVKVNGSTTINTGEKLGINPGFDFGYTVSEVYLNGAKLDNKSCDISIFGIKIKENVLTKVGENTITLKSKGYEDKDLKITVKGKDIKEEKPSTKENHKVLKKVPENVKTLDNRKTFKVGEEVSIYVPFGLSYDISEIYLNGVKLDKNSCNISSIFGTTIKRNVLSKEGENIITLKANGFEDKEINIVVNE</sequence>
<feature type="domain" description="Heme-binding protein Shr-like Hb-interacting" evidence="3">
    <location>
        <begin position="557"/>
        <end position="614"/>
    </location>
</feature>
<feature type="domain" description="Heme-binding protein Shr-like Hb-interacting" evidence="3">
    <location>
        <begin position="774"/>
        <end position="844"/>
    </location>
</feature>
<keyword evidence="2" id="KW-0732">Signal</keyword>
<organism evidence="4 5">
    <name type="scientific">Clostridium botulinum C/D str. DC5</name>
    <dbReference type="NCBI Taxonomy" id="1443128"/>
    <lineage>
        <taxon>Bacteria</taxon>
        <taxon>Bacillati</taxon>
        <taxon>Bacillota</taxon>
        <taxon>Clostridia</taxon>
        <taxon>Eubacteriales</taxon>
        <taxon>Clostridiaceae</taxon>
        <taxon>Clostridium</taxon>
    </lineage>
</organism>
<dbReference type="AlphaFoldDB" id="A0A0A0IKZ1"/>
<dbReference type="PROSITE" id="PS51257">
    <property type="entry name" value="PROKAR_LIPOPROTEIN"/>
    <property type="match status" value="1"/>
</dbReference>
<accession>A0A0A0IKZ1</accession>
<evidence type="ECO:0000256" key="2">
    <source>
        <dbReference type="SAM" id="SignalP"/>
    </source>
</evidence>
<comment type="caution">
    <text evidence="4">The sequence shown here is derived from an EMBL/GenBank/DDBJ whole genome shotgun (WGS) entry which is preliminary data.</text>
</comment>
<evidence type="ECO:0000259" key="3">
    <source>
        <dbReference type="Pfam" id="PF07550"/>
    </source>
</evidence>
<feature type="domain" description="Heme-binding protein Shr-like Hb-interacting" evidence="3">
    <location>
        <begin position="452"/>
        <end position="526"/>
    </location>
</feature>
<feature type="domain" description="Heme-binding protein Shr-like Hb-interacting" evidence="3">
    <location>
        <begin position="250"/>
        <end position="333"/>
    </location>
</feature>
<gene>
    <name evidence="4" type="ORF">Z955_04260</name>
</gene>
<proteinExistence type="predicted"/>
<reference evidence="4 5" key="1">
    <citation type="submission" date="2014-01" db="EMBL/GenBank/DDBJ databases">
        <title>Plasmidome dynamics in the species complex Clostridium novyi sensu lato converts strains of independent lineages into distinctly different pathogens.</title>
        <authorList>
            <person name="Skarin H."/>
            <person name="Segerman B."/>
        </authorList>
    </citation>
    <scope>NUCLEOTIDE SEQUENCE [LARGE SCALE GENOMIC DNA]</scope>
    <source>
        <strain evidence="4 5">DC5</strain>
    </source>
</reference>